<dbReference type="CDD" id="cd02209">
    <property type="entry name" value="cupin_XRE_C"/>
    <property type="match status" value="1"/>
</dbReference>
<dbReference type="InterPro" id="IPR014710">
    <property type="entry name" value="RmlC-like_jellyroll"/>
</dbReference>
<dbReference type="InterPro" id="IPR050807">
    <property type="entry name" value="TransReg_Diox_bact_type"/>
</dbReference>
<dbReference type="Proteomes" id="UP001501442">
    <property type="component" value="Unassembled WGS sequence"/>
</dbReference>
<protein>
    <recommendedName>
        <fullName evidence="2">HTH cro/C1-type domain-containing protein</fullName>
    </recommendedName>
</protein>
<dbReference type="Gene3D" id="2.60.120.10">
    <property type="entry name" value="Jelly Rolls"/>
    <property type="match status" value="1"/>
</dbReference>
<dbReference type="Pfam" id="PF01381">
    <property type="entry name" value="HTH_3"/>
    <property type="match status" value="1"/>
</dbReference>
<evidence type="ECO:0000313" key="3">
    <source>
        <dbReference type="EMBL" id="GAA4639566.1"/>
    </source>
</evidence>
<dbReference type="CDD" id="cd00093">
    <property type="entry name" value="HTH_XRE"/>
    <property type="match status" value="1"/>
</dbReference>
<evidence type="ECO:0000259" key="2">
    <source>
        <dbReference type="PROSITE" id="PS50943"/>
    </source>
</evidence>
<dbReference type="InterPro" id="IPR010982">
    <property type="entry name" value="Lambda_DNA-bd_dom_sf"/>
</dbReference>
<dbReference type="Pfam" id="PF07883">
    <property type="entry name" value="Cupin_2"/>
    <property type="match status" value="1"/>
</dbReference>
<dbReference type="EMBL" id="BAABHK010000028">
    <property type="protein sequence ID" value="GAA4639566.1"/>
    <property type="molecule type" value="Genomic_DNA"/>
</dbReference>
<gene>
    <name evidence="3" type="ORF">GCM10023196_101660</name>
</gene>
<proteinExistence type="predicted"/>
<organism evidence="3 4">
    <name type="scientific">Actinoallomurus vinaceus</name>
    <dbReference type="NCBI Taxonomy" id="1080074"/>
    <lineage>
        <taxon>Bacteria</taxon>
        <taxon>Bacillati</taxon>
        <taxon>Actinomycetota</taxon>
        <taxon>Actinomycetes</taxon>
        <taxon>Streptosporangiales</taxon>
        <taxon>Thermomonosporaceae</taxon>
        <taxon>Actinoallomurus</taxon>
    </lineage>
</organism>
<dbReference type="SMART" id="SM00530">
    <property type="entry name" value="HTH_XRE"/>
    <property type="match status" value="1"/>
</dbReference>
<feature type="domain" description="HTH cro/C1-type" evidence="2">
    <location>
        <begin position="15"/>
        <end position="69"/>
    </location>
</feature>
<dbReference type="InterPro" id="IPR001387">
    <property type="entry name" value="Cro/C1-type_HTH"/>
</dbReference>
<dbReference type="SUPFAM" id="SSF51182">
    <property type="entry name" value="RmlC-like cupins"/>
    <property type="match status" value="1"/>
</dbReference>
<evidence type="ECO:0000313" key="4">
    <source>
        <dbReference type="Proteomes" id="UP001501442"/>
    </source>
</evidence>
<sequence>MLIRMDVGQVVGGNLRRLRTAAGISLADLAAAGGISKTTLHGIELGQANPTLGTLWALATALKVPLGELLEEPASAVEVVRSADDRPRVEGDAVGARLLHRIRIRGTVEVYDIEVAATAQHSDAHLPGVEECLVVTEGRVALGPADAATELEAGDSIRFDAARPHVYEGLEERNRAVLLMLHPEP</sequence>
<evidence type="ECO:0000256" key="1">
    <source>
        <dbReference type="ARBA" id="ARBA00023125"/>
    </source>
</evidence>
<dbReference type="PANTHER" id="PTHR46797:SF1">
    <property type="entry name" value="METHYLPHOSPHONATE SYNTHASE"/>
    <property type="match status" value="1"/>
</dbReference>
<reference evidence="4" key="1">
    <citation type="journal article" date="2019" name="Int. J. Syst. Evol. Microbiol.">
        <title>The Global Catalogue of Microorganisms (GCM) 10K type strain sequencing project: providing services to taxonomists for standard genome sequencing and annotation.</title>
        <authorList>
            <consortium name="The Broad Institute Genomics Platform"/>
            <consortium name="The Broad Institute Genome Sequencing Center for Infectious Disease"/>
            <person name="Wu L."/>
            <person name="Ma J."/>
        </authorList>
    </citation>
    <scope>NUCLEOTIDE SEQUENCE [LARGE SCALE GENOMIC DNA]</scope>
    <source>
        <strain evidence="4">JCM 17939</strain>
    </source>
</reference>
<dbReference type="PROSITE" id="PS50943">
    <property type="entry name" value="HTH_CROC1"/>
    <property type="match status" value="1"/>
</dbReference>
<keyword evidence="4" id="KW-1185">Reference proteome</keyword>
<dbReference type="Gene3D" id="1.10.260.40">
    <property type="entry name" value="lambda repressor-like DNA-binding domains"/>
    <property type="match status" value="1"/>
</dbReference>
<dbReference type="InterPro" id="IPR013096">
    <property type="entry name" value="Cupin_2"/>
</dbReference>
<keyword evidence="1" id="KW-0238">DNA-binding</keyword>
<comment type="caution">
    <text evidence="3">The sequence shown here is derived from an EMBL/GenBank/DDBJ whole genome shotgun (WGS) entry which is preliminary data.</text>
</comment>
<dbReference type="SUPFAM" id="SSF47413">
    <property type="entry name" value="lambda repressor-like DNA-binding domains"/>
    <property type="match status" value="1"/>
</dbReference>
<name>A0ABP8UT58_9ACTN</name>
<dbReference type="PANTHER" id="PTHR46797">
    <property type="entry name" value="HTH-TYPE TRANSCRIPTIONAL REGULATOR"/>
    <property type="match status" value="1"/>
</dbReference>
<accession>A0ABP8UT58</accession>
<dbReference type="InterPro" id="IPR011051">
    <property type="entry name" value="RmlC_Cupin_sf"/>
</dbReference>